<evidence type="ECO:0000256" key="5">
    <source>
        <dbReference type="ARBA" id="ARBA00022673"/>
    </source>
</evidence>
<evidence type="ECO:0000256" key="10">
    <source>
        <dbReference type="ARBA" id="ARBA00022882"/>
    </source>
</evidence>
<keyword evidence="3" id="KW-0597">Phosphoprotein</keyword>
<feature type="compositionally biased region" description="Low complexity" evidence="20">
    <location>
        <begin position="1817"/>
        <end position="1828"/>
    </location>
</feature>
<feature type="transmembrane region" description="Helical" evidence="21">
    <location>
        <begin position="898"/>
        <end position="916"/>
    </location>
</feature>
<dbReference type="OrthoDB" id="431720at2759"/>
<evidence type="ECO:0000256" key="19">
    <source>
        <dbReference type="SAM" id="Coils"/>
    </source>
</evidence>
<feature type="compositionally biased region" description="Polar residues" evidence="20">
    <location>
        <begin position="1970"/>
        <end position="1990"/>
    </location>
</feature>
<dbReference type="InterPro" id="IPR011992">
    <property type="entry name" value="EF-hand-dom_pair"/>
</dbReference>
<dbReference type="InterPro" id="IPR002048">
    <property type="entry name" value="EF_hand_dom"/>
</dbReference>
<feature type="compositionally biased region" description="Gly residues" evidence="20">
    <location>
        <begin position="114"/>
        <end position="123"/>
    </location>
</feature>
<evidence type="ECO:0000256" key="12">
    <source>
        <dbReference type="ARBA" id="ARBA00023065"/>
    </source>
</evidence>
<feature type="binding site" evidence="17">
    <location>
        <position position="751"/>
    </location>
    <ligand>
        <name>Ca(2+)</name>
        <dbReference type="ChEBI" id="CHEBI:29108"/>
    </ligand>
</feature>
<keyword evidence="5 18" id="KW-0107">Calcium channel</keyword>
<feature type="compositionally biased region" description="Polar residues" evidence="20">
    <location>
        <begin position="1929"/>
        <end position="1957"/>
    </location>
</feature>
<dbReference type="Pfam" id="PF16905">
    <property type="entry name" value="GPHH"/>
    <property type="match status" value="1"/>
</dbReference>
<feature type="transmembrane region" description="Helical" evidence="21">
    <location>
        <begin position="1216"/>
        <end position="1239"/>
    </location>
</feature>
<dbReference type="SUPFAM" id="SSF81324">
    <property type="entry name" value="Voltage-gated potassium channels"/>
    <property type="match status" value="5"/>
</dbReference>
<keyword evidence="24" id="KW-1185">Reference proteome</keyword>
<feature type="transmembrane region" description="Helical" evidence="21">
    <location>
        <begin position="229"/>
        <end position="252"/>
    </location>
</feature>
<feature type="region of interest" description="Disordered" evidence="20">
    <location>
        <begin position="835"/>
        <end position="866"/>
    </location>
</feature>
<dbReference type="FunFam" id="1.10.287.70:FF:000059">
    <property type="entry name" value="Voltage-dependent N-type calcium channel subunit alpha"/>
    <property type="match status" value="1"/>
</dbReference>
<dbReference type="FunFam" id="1.20.120.350:FF:000043">
    <property type="entry name" value="Voltage-dependent L-type calcium channel subunit alpha"/>
    <property type="match status" value="1"/>
</dbReference>
<evidence type="ECO:0000256" key="13">
    <source>
        <dbReference type="ARBA" id="ARBA00023136"/>
    </source>
</evidence>
<feature type="transmembrane region" description="Helical" evidence="21">
    <location>
        <begin position="604"/>
        <end position="626"/>
    </location>
</feature>
<feature type="transmembrane region" description="Helical" evidence="21">
    <location>
        <begin position="697"/>
        <end position="720"/>
    </location>
</feature>
<dbReference type="InterPro" id="IPR050599">
    <property type="entry name" value="VDCC_alpha-1_subunit"/>
</dbReference>
<dbReference type="Gene3D" id="6.10.250.2500">
    <property type="match status" value="1"/>
</dbReference>
<dbReference type="FunFam" id="1.10.287.70:FF:000007">
    <property type="entry name" value="Voltage-dependent L-type calcium channel subunit alpha"/>
    <property type="match status" value="1"/>
</dbReference>
<protein>
    <recommendedName>
        <fullName evidence="16">Voltage-dependent calcium channel type A subunit alpha-1</fullName>
    </recommendedName>
</protein>
<comment type="subcellular location">
    <subcellularLocation>
        <location evidence="1 18">Membrane</location>
        <topology evidence="1 18">Multi-pass membrane protein</topology>
    </subcellularLocation>
</comment>
<dbReference type="InterPro" id="IPR027359">
    <property type="entry name" value="Volt_channel_dom_sf"/>
</dbReference>
<dbReference type="Pfam" id="PF08763">
    <property type="entry name" value="Ca_chan_IQ"/>
    <property type="match status" value="1"/>
</dbReference>
<dbReference type="GO" id="GO:0009582">
    <property type="term" value="P:detection of abiotic stimulus"/>
    <property type="evidence" value="ECO:0007669"/>
    <property type="project" value="UniProtKB-ARBA"/>
</dbReference>
<dbReference type="GO" id="GO:0016324">
    <property type="term" value="C:apical plasma membrane"/>
    <property type="evidence" value="ECO:0007669"/>
    <property type="project" value="UniProtKB-ARBA"/>
</dbReference>
<feature type="compositionally biased region" description="Basic residues" evidence="20">
    <location>
        <begin position="1958"/>
        <end position="1967"/>
    </location>
</feature>
<feature type="compositionally biased region" description="Basic residues" evidence="20">
    <location>
        <begin position="1862"/>
        <end position="1875"/>
    </location>
</feature>
<evidence type="ECO:0000256" key="15">
    <source>
        <dbReference type="ARBA" id="ARBA00023303"/>
    </source>
</evidence>
<dbReference type="GO" id="GO:0050906">
    <property type="term" value="P:detection of stimulus involved in sensory perception"/>
    <property type="evidence" value="ECO:0007669"/>
    <property type="project" value="UniProtKB-ARBA"/>
</dbReference>
<feature type="compositionally biased region" description="Pro residues" evidence="20">
    <location>
        <begin position="2001"/>
        <end position="2019"/>
    </location>
</feature>
<evidence type="ECO:0000256" key="2">
    <source>
        <dbReference type="ARBA" id="ARBA00022448"/>
    </source>
</evidence>
<feature type="transmembrane region" description="Helical" evidence="21">
    <location>
        <begin position="1409"/>
        <end position="1432"/>
    </location>
</feature>
<dbReference type="InterPro" id="IPR005821">
    <property type="entry name" value="Ion_trans_dom"/>
</dbReference>
<evidence type="ECO:0000256" key="14">
    <source>
        <dbReference type="ARBA" id="ARBA00023180"/>
    </source>
</evidence>
<evidence type="ECO:0000256" key="1">
    <source>
        <dbReference type="ARBA" id="ARBA00004141"/>
    </source>
</evidence>
<dbReference type="GO" id="GO:0008331">
    <property type="term" value="F:high voltage-gated calcium channel activity"/>
    <property type="evidence" value="ECO:0007669"/>
    <property type="project" value="TreeGrafter"/>
</dbReference>
<feature type="transmembrane region" description="Helical" evidence="21">
    <location>
        <begin position="1497"/>
        <end position="1521"/>
    </location>
</feature>
<feature type="compositionally biased region" description="Basic residues" evidence="20">
    <location>
        <begin position="1829"/>
        <end position="1839"/>
    </location>
</feature>
<keyword evidence="13 21" id="KW-0472">Membrane</keyword>
<keyword evidence="15" id="KW-0407">Ion channel</keyword>
<evidence type="ECO:0000256" key="21">
    <source>
        <dbReference type="SAM" id="Phobius"/>
    </source>
</evidence>
<dbReference type="FunFam" id="1.20.120.350:FF:000001">
    <property type="entry name" value="Voltage-dependent L-type calcium channel subunit alpha"/>
    <property type="match status" value="1"/>
</dbReference>
<evidence type="ECO:0000256" key="4">
    <source>
        <dbReference type="ARBA" id="ARBA00022568"/>
    </source>
</evidence>
<keyword evidence="7 17" id="KW-0479">Metal-binding</keyword>
<dbReference type="GO" id="GO:0045202">
    <property type="term" value="C:synapse"/>
    <property type="evidence" value="ECO:0007669"/>
    <property type="project" value="GOC"/>
</dbReference>
<dbReference type="GO" id="GO:0005891">
    <property type="term" value="C:voltage-gated calcium channel complex"/>
    <property type="evidence" value="ECO:0007669"/>
    <property type="project" value="InterPro"/>
</dbReference>
<dbReference type="Gene3D" id="1.10.287.70">
    <property type="match status" value="4"/>
</dbReference>
<evidence type="ECO:0000256" key="11">
    <source>
        <dbReference type="ARBA" id="ARBA00022989"/>
    </source>
</evidence>
<keyword evidence="2" id="KW-0813">Transport</keyword>
<feature type="region of interest" description="Disordered" evidence="20">
    <location>
        <begin position="1859"/>
        <end position="2039"/>
    </location>
</feature>
<feature type="region of interest" description="Disordered" evidence="20">
    <location>
        <begin position="103"/>
        <end position="127"/>
    </location>
</feature>
<evidence type="ECO:0000256" key="16">
    <source>
        <dbReference type="ARBA" id="ARBA00069462"/>
    </source>
</evidence>
<feature type="transmembrane region" description="Helical" evidence="21">
    <location>
        <begin position="968"/>
        <end position="986"/>
    </location>
</feature>
<feature type="transmembrane region" description="Helical" evidence="21">
    <location>
        <begin position="936"/>
        <end position="956"/>
    </location>
</feature>
<feature type="binding site" evidence="17">
    <location>
        <position position="390"/>
    </location>
    <ligand>
        <name>Ca(2+)</name>
        <dbReference type="ChEBI" id="CHEBI:29108"/>
    </ligand>
</feature>
<feature type="transmembrane region" description="Helical" evidence="21">
    <location>
        <begin position="1146"/>
        <end position="1171"/>
    </location>
</feature>
<feature type="compositionally biased region" description="Basic residues" evidence="20">
    <location>
        <begin position="1764"/>
        <end position="1775"/>
    </location>
</feature>
<dbReference type="Gene3D" id="1.20.120.350">
    <property type="entry name" value="Voltage-gated potassium channels. Chain C"/>
    <property type="match status" value="5"/>
</dbReference>
<dbReference type="GO" id="GO:0042045">
    <property type="term" value="P:epithelial fluid transport"/>
    <property type="evidence" value="ECO:0007669"/>
    <property type="project" value="UniProtKB-ARBA"/>
</dbReference>
<evidence type="ECO:0000256" key="18">
    <source>
        <dbReference type="RuleBase" id="RU003808"/>
    </source>
</evidence>
<feature type="transmembrane region" description="Helical" evidence="21">
    <location>
        <begin position="1291"/>
        <end position="1313"/>
    </location>
</feature>
<dbReference type="GO" id="GO:0009581">
    <property type="term" value="P:detection of external stimulus"/>
    <property type="evidence" value="ECO:0007669"/>
    <property type="project" value="UniProtKB-ARBA"/>
</dbReference>
<name>A0A653CJM1_CALMS</name>
<feature type="transmembrane region" description="Helical" evidence="21">
    <location>
        <begin position="155"/>
        <end position="175"/>
    </location>
</feature>
<evidence type="ECO:0000256" key="17">
    <source>
        <dbReference type="PIRSR" id="PIRSR602077-1"/>
    </source>
</evidence>
<keyword evidence="9 17" id="KW-0106">Calcium</keyword>
<evidence type="ECO:0000313" key="24">
    <source>
        <dbReference type="Proteomes" id="UP000410492"/>
    </source>
</evidence>
<dbReference type="InterPro" id="IPR014873">
    <property type="entry name" value="VDCC_a1su_IQ"/>
</dbReference>
<dbReference type="FunFam" id="1.10.238.10:FF:000063">
    <property type="entry name" value="Voltage-dependent N-type calcium channel subunit alpha"/>
    <property type="match status" value="1"/>
</dbReference>
<evidence type="ECO:0000313" key="23">
    <source>
        <dbReference type="EMBL" id="VEN47973.1"/>
    </source>
</evidence>
<keyword evidence="11 21" id="KW-1133">Transmembrane helix</keyword>
<evidence type="ECO:0000256" key="20">
    <source>
        <dbReference type="SAM" id="MobiDB-lite"/>
    </source>
</evidence>
<feature type="transmembrane region" description="Helical" evidence="21">
    <location>
        <begin position="376"/>
        <end position="399"/>
    </location>
</feature>
<organism evidence="23 24">
    <name type="scientific">Callosobruchus maculatus</name>
    <name type="common">Southern cowpea weevil</name>
    <name type="synonym">Pulse bruchid</name>
    <dbReference type="NCBI Taxonomy" id="64391"/>
    <lineage>
        <taxon>Eukaryota</taxon>
        <taxon>Metazoa</taxon>
        <taxon>Ecdysozoa</taxon>
        <taxon>Arthropoda</taxon>
        <taxon>Hexapoda</taxon>
        <taxon>Insecta</taxon>
        <taxon>Pterygota</taxon>
        <taxon>Neoptera</taxon>
        <taxon>Endopterygota</taxon>
        <taxon>Coleoptera</taxon>
        <taxon>Polyphaga</taxon>
        <taxon>Cucujiformia</taxon>
        <taxon>Chrysomeloidea</taxon>
        <taxon>Chrysomelidae</taxon>
        <taxon>Bruchinae</taxon>
        <taxon>Bruchini</taxon>
        <taxon>Callosobruchus</taxon>
    </lineage>
</organism>
<keyword evidence="6 21" id="KW-0812">Transmembrane</keyword>
<feature type="compositionally biased region" description="Low complexity" evidence="20">
    <location>
        <begin position="1890"/>
        <end position="1905"/>
    </location>
</feature>
<dbReference type="PRINTS" id="PR00167">
    <property type="entry name" value="CACHANNEL"/>
</dbReference>
<feature type="transmembrane region" description="Helical" evidence="21">
    <location>
        <begin position="287"/>
        <end position="309"/>
    </location>
</feature>
<dbReference type="GO" id="GO:0019722">
    <property type="term" value="P:calcium-mediated signaling"/>
    <property type="evidence" value="ECO:0007669"/>
    <property type="project" value="UniProtKB-ARBA"/>
</dbReference>
<dbReference type="InterPro" id="IPR002077">
    <property type="entry name" value="VDCCAlpha1"/>
</dbReference>
<keyword evidence="19" id="KW-0175">Coiled coil</keyword>
<comment type="similarity">
    <text evidence="18">Belongs to the calcium channel alpha-1 subunit (TC 1.A.1.11) family.</text>
</comment>
<evidence type="ECO:0000256" key="8">
    <source>
        <dbReference type="ARBA" id="ARBA00022737"/>
    </source>
</evidence>
<dbReference type="GO" id="GO:0007268">
    <property type="term" value="P:chemical synaptic transmission"/>
    <property type="evidence" value="ECO:0007669"/>
    <property type="project" value="TreeGrafter"/>
</dbReference>
<feature type="transmembrane region" description="Helical" evidence="21">
    <location>
        <begin position="411"/>
        <end position="431"/>
    </location>
</feature>
<dbReference type="FunFam" id="1.10.287.70:FF:000023">
    <property type="entry name" value="Voltage-dependent R-type calcium channel subunit alpha"/>
    <property type="match status" value="1"/>
</dbReference>
<dbReference type="Gene3D" id="1.10.238.10">
    <property type="entry name" value="EF-hand"/>
    <property type="match status" value="1"/>
</dbReference>
<feature type="region of interest" description="Disordered" evidence="20">
    <location>
        <begin position="502"/>
        <end position="524"/>
    </location>
</feature>
<feature type="coiled-coil region" evidence="19">
    <location>
        <begin position="800"/>
        <end position="835"/>
    </location>
</feature>
<dbReference type="GO" id="GO:0098703">
    <property type="term" value="P:calcium ion import across plasma membrane"/>
    <property type="evidence" value="ECO:0007669"/>
    <property type="project" value="TreeGrafter"/>
</dbReference>
<gene>
    <name evidence="23" type="ORF">CALMAC_LOCUS9596</name>
</gene>
<evidence type="ECO:0000256" key="3">
    <source>
        <dbReference type="ARBA" id="ARBA00022553"/>
    </source>
</evidence>
<accession>A0A653CJM1</accession>
<dbReference type="GO" id="GO:0005509">
    <property type="term" value="F:calcium ion binding"/>
    <property type="evidence" value="ECO:0007669"/>
    <property type="project" value="InterPro"/>
</dbReference>
<evidence type="ECO:0000256" key="9">
    <source>
        <dbReference type="ARBA" id="ARBA00022837"/>
    </source>
</evidence>
<feature type="transmembrane region" description="Helical" evidence="21">
    <location>
        <begin position="1032"/>
        <end position="1054"/>
    </location>
</feature>
<reference evidence="23 24" key="1">
    <citation type="submission" date="2019-01" db="EMBL/GenBank/DDBJ databases">
        <authorList>
            <person name="Sayadi A."/>
        </authorList>
    </citation>
    <scope>NUCLEOTIDE SEQUENCE [LARGE SCALE GENOMIC DNA]</scope>
</reference>
<feature type="region of interest" description="Disordered" evidence="20">
    <location>
        <begin position="71"/>
        <end position="90"/>
    </location>
</feature>
<keyword evidence="14" id="KW-0325">Glycoprotein</keyword>
<dbReference type="PANTHER" id="PTHR45628:SF7">
    <property type="entry name" value="VOLTAGE-DEPENDENT CALCIUM CHANNEL TYPE A SUBUNIT ALPHA-1"/>
    <property type="match status" value="1"/>
</dbReference>
<evidence type="ECO:0000259" key="22">
    <source>
        <dbReference type="PROSITE" id="PS50222"/>
    </source>
</evidence>
<feature type="transmembrane region" description="Helical" evidence="21">
    <location>
        <begin position="196"/>
        <end position="217"/>
    </location>
</feature>
<evidence type="ECO:0000256" key="7">
    <source>
        <dbReference type="ARBA" id="ARBA00022723"/>
    </source>
</evidence>
<feature type="binding site" evidence="17">
    <location>
        <position position="1117"/>
    </location>
    <ligand>
        <name>Ca(2+)</name>
        <dbReference type="ChEBI" id="CHEBI:29108"/>
    </ligand>
</feature>
<feature type="domain" description="EF-hand" evidence="22">
    <location>
        <begin position="1537"/>
        <end position="1572"/>
    </location>
</feature>
<keyword evidence="12" id="KW-0406">Ion transport</keyword>
<feature type="compositionally biased region" description="Acidic residues" evidence="20">
    <location>
        <begin position="513"/>
        <end position="524"/>
    </location>
</feature>
<dbReference type="SMART" id="SM01062">
    <property type="entry name" value="Ca_chan_IQ"/>
    <property type="match status" value="1"/>
</dbReference>
<dbReference type="SUPFAM" id="SSF47473">
    <property type="entry name" value="EF-hand"/>
    <property type="match status" value="1"/>
</dbReference>
<dbReference type="PROSITE" id="PS50222">
    <property type="entry name" value="EF_HAND_2"/>
    <property type="match status" value="1"/>
</dbReference>
<dbReference type="GO" id="GO:0016323">
    <property type="term" value="C:basolateral plasma membrane"/>
    <property type="evidence" value="ECO:0007669"/>
    <property type="project" value="UniProtKB-ARBA"/>
</dbReference>
<dbReference type="Pfam" id="PF00520">
    <property type="entry name" value="Ion_trans"/>
    <property type="match status" value="5"/>
</dbReference>
<keyword evidence="8" id="KW-0677">Repeat</keyword>
<dbReference type="FunFam" id="1.20.120.350:FF:000011">
    <property type="entry name" value="Voltage-dependent N-type calcium channel subunit alpha"/>
    <property type="match status" value="1"/>
</dbReference>
<dbReference type="GO" id="GO:0016322">
    <property type="term" value="P:neuron remodeling"/>
    <property type="evidence" value="ECO:0007669"/>
    <property type="project" value="UniProtKB-ARBA"/>
</dbReference>
<feature type="transmembrane region" description="Helical" evidence="21">
    <location>
        <begin position="572"/>
        <end position="592"/>
    </location>
</feature>
<dbReference type="EMBL" id="CAACVG010007996">
    <property type="protein sequence ID" value="VEN47973.1"/>
    <property type="molecule type" value="Genomic_DNA"/>
</dbReference>
<feature type="transmembrane region" description="Helical" evidence="21">
    <location>
        <begin position="770"/>
        <end position="797"/>
    </location>
</feature>
<keyword evidence="4 18" id="KW-0109">Calcium transport</keyword>
<dbReference type="FunFam" id="1.20.120.350:FF:000090">
    <property type="entry name" value="Voltage-dependent L-type calcium channel subunit alpha"/>
    <property type="match status" value="1"/>
</dbReference>
<keyword evidence="10 18" id="KW-0851">Voltage-gated channel</keyword>
<sequence>MLGGVAGRHMSNRRRGSTTTALKMGEELGAIPPSRYARRRRAVTTMDHKSCALIQTRLKLGDIMLAAAQAHQKTKQQQQQQERLAGSGAGGRWSSWLPAPLGAAPSPAAADRMGAGGGGGHHPQGGHLPRDGPSSLFILSEENIIRRYTRFIIEWPPFEYAVLLTIIANCIVLALEEHLPYHDKTVLAQKLERTEVYFLGIFCVEASLKILALGFVLHRGSYLRNIWNIMDFFVVLTGFLTMFPQDIIAVDLRTLRAIRVLRPLKLVSGIPSLQVVLKSIIKAMAPLLQIGLLVLFAIVIFAIIGLEFYSGALHRTCYSLYDIDEIVKEGDEEVPCNTDNETQAKAQGSNWCRDGNSVCLERWQGPNNGITSFDNIGFAMLTVFQCITMEGWTAILYWMNDAIGNFFNWMYFVPLIVLGSFFMLNLVLGVLSGEFAKEREKVENRQEFLKLRRAAQLERELNGYVQWICKAEEVILAEERTTEEEKMHIMEARRRAAKKKKLKKIGKSKSTDTEEEQEEEDVADDESKKTLKGFGKTSYLKSRAKGQGGCASFWRAEKRFRFCIRHTIKTQWFYWSVIVLVFFNTLCVAVEFHGQPQWLSDFLYYAEFVFLGLFMSEMFIKIYALGPRIYFESAFNRFDCVVITGSIFEVIWSSVKGGSFGLSVLRALRLLRIFKVTKYWSSLRNLVISLLNSMRSIISLLFLLFLFILIFALLGMQLFGGQFNFDSGTPPANFNTFPIALLTVFQILTGEDWNEVMYNGINALGGPSTAMIYSLYFIILMLFGNYTLLNVFLAIAVDNLANAQELTAAEEEQAEENKEKQALELEKEMEALQMEGSNPRVEVCPPSPPRGRKKKDEKPDEEEEIVGPKPMLPYSSMFILSSTNPVRRGAHWVVNLRYFDFFIMVVICLSSMALAAEDPVDEHSFRNFILDKFDYAFTSVFAVEMLLKVVDLGIILHPGSYLREVWNIMDAVVVICALVSMGFDFAKRPEAANLSTIKSLRVLRVLRPLKTIKRVPKLKAVFDCLVNSLKNVINILIVYILFQFIFAVIAVQLFNGKFFYCTDASKFTEPTCQGQYFVYEEDSDVPQVETREWLPQKFHYDNVPMAMLTLFAVQTGEGWPQVLQNSMAATYEDQGPIQNFRIEMSIFYIVYFVVFPFFFVNIFVALIIITFQEQGEAELQSGEIDKNQKSCIDFTIQARPLERYMPNKRNSLKYKIWRIVVSTPFEYFIMMLIVFNTLLLMMKYDKQDEIYTKVLKYLNWGFTGMFTVECILKILAFGVRYHESPPLLSDILAVMNILFTFLFLCETVLKLIAYGIKNFFKDPWNTFDFVTVIGSIVDAMVVEFGERAAQMTKERRPPDIPASIGKWMQENFINVGFLRLFRAARLIKLLRQGYTIRILLWTFVQSFKALPYVCGLIAMLFFIYAIIGMQVFGNIMEQPTESINRHNNFRNFIQGLMLLFRCATGENWPSIMLSCVKGKKCDPNSGKKDDECGHNIAYAYFVSFIFFCSFLMLNLFVAVIMDNFDYLTRDPSILGAHHLDEFVRIWAEYDPNATGKIHYTEMYDMLKNMDPPLGFGNKCPNRLAYKKLIRMNMPVDDEGKVNFTTTFFALVRENLNIKMRPAEEMDQADDELRETIKIIWPLQAKNMVDLLVPPSDQINTGKLTVGKIYGGLLILESWRSTRFGQVEPTGAPKASFFDCLMDVAAGQLGGAAASSRAGSLSLEGTPLMGGQADRAAAISEDARHALAPPDAEGSHSLMVTLARRNTKRNRSLRSKKVMEMQDGMGSRRPSCDSMGDQQHLHPGGYNNANHHRRSPSLRRNSPSLQRSPSPRKRYPHHLHHDIGFSDTVSNVVEIVKYEHQRTSQRSRFPRAKKPQNYKELSLLSVKSTKGSWSASTSPARSPSPTGGNGNRYYARYDAGGTRSSRRNDYGTTSLCQRSRSPSPTLPASSDRGGTSRSQGHHHHHHHSSSNTGWQQQHYVQHSHPMLSNNSGGRRGQGRRLPPTPLPPTRWSPTATPPHAPVWRTPGATPLCPRYSTLRV</sequence>
<proteinExistence type="inferred from homology"/>
<evidence type="ECO:0000256" key="6">
    <source>
        <dbReference type="ARBA" id="ARBA00022692"/>
    </source>
</evidence>
<dbReference type="InterPro" id="IPR031649">
    <property type="entry name" value="GPHH_dom"/>
</dbReference>
<dbReference type="Proteomes" id="UP000410492">
    <property type="component" value="Unassembled WGS sequence"/>
</dbReference>
<feature type="region of interest" description="Disordered" evidence="20">
    <location>
        <begin position="1747"/>
        <end position="1842"/>
    </location>
</feature>
<feature type="transmembrane region" description="Helical" evidence="21">
    <location>
        <begin position="1260"/>
        <end position="1279"/>
    </location>
</feature>
<dbReference type="PANTHER" id="PTHR45628">
    <property type="entry name" value="VOLTAGE-DEPENDENT CALCIUM CHANNEL TYPE A SUBUNIT ALPHA-1"/>
    <property type="match status" value="1"/>
</dbReference>